<dbReference type="EMBL" id="DTGT01000128">
    <property type="protein sequence ID" value="HGH60460.1"/>
    <property type="molecule type" value="Genomic_DNA"/>
</dbReference>
<sequence>MYLVIDPWLIWFYRITGYAFVDFLLGTFVLAWIALLLGEMTISVSFLLVRRKIELVNQQMGKYQTMSMEALQAGDQQAYKAANKLANDAFGRSFFMQIALSAAFLWPIFFALEWMSLRFSDVEFEMLFSNRSMGFTGVFIVMYALAYIIFKRIKYRLPYFRRIKAILDSYKEYDFRQEAENSISRAP</sequence>
<feature type="transmembrane region" description="Helical" evidence="1">
    <location>
        <begin position="20"/>
        <end position="49"/>
    </location>
</feature>
<keyword evidence="1" id="KW-0472">Membrane</keyword>
<keyword evidence="1" id="KW-0812">Transmembrane</keyword>
<accession>A0A7C4AR55</accession>
<proteinExistence type="predicted"/>
<feature type="transmembrane region" description="Helical" evidence="1">
    <location>
        <begin position="132"/>
        <end position="150"/>
    </location>
</feature>
<comment type="caution">
    <text evidence="2">The sequence shown here is derived from an EMBL/GenBank/DDBJ whole genome shotgun (WGS) entry which is preliminary data.</text>
</comment>
<organism evidence="2">
    <name type="scientific">Desulfomonile tiedjei</name>
    <dbReference type="NCBI Taxonomy" id="2358"/>
    <lineage>
        <taxon>Bacteria</taxon>
        <taxon>Pseudomonadati</taxon>
        <taxon>Thermodesulfobacteriota</taxon>
        <taxon>Desulfomonilia</taxon>
        <taxon>Desulfomonilales</taxon>
        <taxon>Desulfomonilaceae</taxon>
        <taxon>Desulfomonile</taxon>
    </lineage>
</organism>
<gene>
    <name evidence="2" type="ORF">ENV54_04080</name>
</gene>
<evidence type="ECO:0000313" key="2">
    <source>
        <dbReference type="EMBL" id="HGH60460.1"/>
    </source>
</evidence>
<name>A0A7C4AR55_9BACT</name>
<keyword evidence="1" id="KW-1133">Transmembrane helix</keyword>
<feature type="transmembrane region" description="Helical" evidence="1">
    <location>
        <begin position="94"/>
        <end position="112"/>
    </location>
</feature>
<reference evidence="2" key="1">
    <citation type="journal article" date="2020" name="mSystems">
        <title>Genome- and Community-Level Interaction Insights into Carbon Utilization and Element Cycling Functions of Hydrothermarchaeota in Hydrothermal Sediment.</title>
        <authorList>
            <person name="Zhou Z."/>
            <person name="Liu Y."/>
            <person name="Xu W."/>
            <person name="Pan J."/>
            <person name="Luo Z.H."/>
            <person name="Li M."/>
        </authorList>
    </citation>
    <scope>NUCLEOTIDE SEQUENCE [LARGE SCALE GENOMIC DNA]</scope>
    <source>
        <strain evidence="2">SpSt-769</strain>
    </source>
</reference>
<evidence type="ECO:0000256" key="1">
    <source>
        <dbReference type="SAM" id="Phobius"/>
    </source>
</evidence>
<protein>
    <recommendedName>
        <fullName evidence="3">DUF106 domain-containing protein</fullName>
    </recommendedName>
</protein>
<dbReference type="AlphaFoldDB" id="A0A7C4AR55"/>
<evidence type="ECO:0008006" key="3">
    <source>
        <dbReference type="Google" id="ProtNLM"/>
    </source>
</evidence>